<protein>
    <recommendedName>
        <fullName evidence="1">Retroviral polymerase SH3-like domain-containing protein</fullName>
    </recommendedName>
</protein>
<dbReference type="GeneID" id="20654140"/>
<name>G4YJH9_PHYSP</name>
<evidence type="ECO:0000313" key="3">
    <source>
        <dbReference type="Proteomes" id="UP000002640"/>
    </source>
</evidence>
<reference evidence="2 3" key="1">
    <citation type="journal article" date="2006" name="Science">
        <title>Phytophthora genome sequences uncover evolutionary origins and mechanisms of pathogenesis.</title>
        <authorList>
            <person name="Tyler B.M."/>
            <person name="Tripathy S."/>
            <person name="Zhang X."/>
            <person name="Dehal P."/>
            <person name="Jiang R.H."/>
            <person name="Aerts A."/>
            <person name="Arredondo F.D."/>
            <person name="Baxter L."/>
            <person name="Bensasson D."/>
            <person name="Beynon J.L."/>
            <person name="Chapman J."/>
            <person name="Damasceno C.M."/>
            <person name="Dorrance A.E."/>
            <person name="Dou D."/>
            <person name="Dickerman A.W."/>
            <person name="Dubchak I.L."/>
            <person name="Garbelotto M."/>
            <person name="Gijzen M."/>
            <person name="Gordon S.G."/>
            <person name="Govers F."/>
            <person name="Grunwald N.J."/>
            <person name="Huang W."/>
            <person name="Ivors K.L."/>
            <person name="Jones R.W."/>
            <person name="Kamoun S."/>
            <person name="Krampis K."/>
            <person name="Lamour K.H."/>
            <person name="Lee M.K."/>
            <person name="McDonald W.H."/>
            <person name="Medina M."/>
            <person name="Meijer H.J."/>
            <person name="Nordberg E.K."/>
            <person name="Maclean D.J."/>
            <person name="Ospina-Giraldo M.D."/>
            <person name="Morris P.F."/>
            <person name="Phuntumart V."/>
            <person name="Putnam N.H."/>
            <person name="Rash S."/>
            <person name="Rose J.K."/>
            <person name="Sakihama Y."/>
            <person name="Salamov A.A."/>
            <person name="Savidor A."/>
            <person name="Scheuring C.F."/>
            <person name="Smith B.M."/>
            <person name="Sobral B.W."/>
            <person name="Terry A."/>
            <person name="Torto-Alalibo T.A."/>
            <person name="Win J."/>
            <person name="Xu Z."/>
            <person name="Zhang H."/>
            <person name="Grigoriev I.V."/>
            <person name="Rokhsar D.S."/>
            <person name="Boore J.L."/>
        </authorList>
    </citation>
    <scope>NUCLEOTIDE SEQUENCE [LARGE SCALE GENOMIC DNA]</scope>
    <source>
        <strain evidence="2 3">P6497</strain>
    </source>
</reference>
<sequence>MHVVVLSRVRSLLTTVNRPNLLWGEAFRFAEEVLNISRSAALGGESPYTRRFGERPDLSSLRTKNKLDNPGQPGLFLAYGKESIIYRVLDLKTGKMKELRPVEFAENWTVGYSYVGKLLLE</sequence>
<dbReference type="KEGG" id="psoj:PHYSODRAFT_471752"/>
<dbReference type="EMBL" id="JH159151">
    <property type="protein sequence ID" value="EGZ29934.1"/>
    <property type="molecule type" value="Genomic_DNA"/>
</dbReference>
<dbReference type="InParanoid" id="G4YJH9"/>
<dbReference type="RefSeq" id="XP_009517209.1">
    <property type="nucleotide sequence ID" value="XM_009518914.1"/>
</dbReference>
<dbReference type="InterPro" id="IPR057670">
    <property type="entry name" value="SH3_retrovirus"/>
</dbReference>
<dbReference type="Pfam" id="PF25597">
    <property type="entry name" value="SH3_retrovirus"/>
    <property type="match status" value="1"/>
</dbReference>
<proteinExistence type="predicted"/>
<organism evidence="2 3">
    <name type="scientific">Phytophthora sojae (strain P6497)</name>
    <name type="common">Soybean stem and root rot agent</name>
    <name type="synonym">Phytophthora megasperma f. sp. glycines</name>
    <dbReference type="NCBI Taxonomy" id="1094619"/>
    <lineage>
        <taxon>Eukaryota</taxon>
        <taxon>Sar</taxon>
        <taxon>Stramenopiles</taxon>
        <taxon>Oomycota</taxon>
        <taxon>Peronosporomycetes</taxon>
        <taxon>Peronosporales</taxon>
        <taxon>Peronosporaceae</taxon>
        <taxon>Phytophthora</taxon>
    </lineage>
</organism>
<evidence type="ECO:0000313" key="2">
    <source>
        <dbReference type="EMBL" id="EGZ29934.1"/>
    </source>
</evidence>
<gene>
    <name evidence="2" type="ORF">PHYSODRAFT_471752</name>
</gene>
<keyword evidence="3" id="KW-1185">Reference proteome</keyword>
<feature type="domain" description="Retroviral polymerase SH3-like" evidence="1">
    <location>
        <begin position="63"/>
        <end position="107"/>
    </location>
</feature>
<dbReference type="AlphaFoldDB" id="G4YJH9"/>
<dbReference type="Proteomes" id="UP000002640">
    <property type="component" value="Unassembled WGS sequence"/>
</dbReference>
<accession>G4YJH9</accession>
<evidence type="ECO:0000259" key="1">
    <source>
        <dbReference type="Pfam" id="PF25597"/>
    </source>
</evidence>